<name>Q7V509_PROMM</name>
<evidence type="ECO:0000313" key="2">
    <source>
        <dbReference type="EMBL" id="CAE21946.1"/>
    </source>
</evidence>
<dbReference type="EMBL" id="BX548175">
    <property type="protein sequence ID" value="CAE21946.1"/>
    <property type="molecule type" value="Genomic_DNA"/>
</dbReference>
<dbReference type="eggNOG" id="COG3468">
    <property type="taxonomic scope" value="Bacteria"/>
</dbReference>
<dbReference type="Proteomes" id="UP000001423">
    <property type="component" value="Chromosome"/>
</dbReference>
<dbReference type="AlphaFoldDB" id="Q7V509"/>
<dbReference type="PANTHER" id="PTHR36721">
    <property type="entry name" value="PROLINE-RICH FAMILY PROTEIN"/>
    <property type="match status" value="1"/>
</dbReference>
<accession>Q7V509</accession>
<keyword evidence="3" id="KW-1185">Reference proteome</keyword>
<protein>
    <submittedName>
        <fullName evidence="2">Proline-rich region</fullName>
    </submittedName>
</protein>
<sequence>MTKSCLPPMPLSSRRQQFNLSLWHGKAMRLLQGLVLVVLLSISGLSPAQALPGWPFNNQNKERSTTQSLRVPAPTGTLQEIAPPGAVQQLREQLAKHHPQLSLESPTEGTVLKKDGSWELLLNLKDWPLTNDPELGLGAHVVVQLDENPPLRISEADGGQLRIAMEGLQPGSHRLSAYAAYPWGEAVKDPKASLQWRLHQLQPLKKTQPTEDEPWFVTVSPSELSNSEPLLLDWLIWNAPIQNLKEGDGRWRLQVSVNGESFQITHQDAIWIKGLPSGSGPISVQTEMLDGLGKPINPVFNNQLRIVQTSEAVKPVWMQATLTNQQVARLLGEPQPEEDQPLADQTPQDKSKAPQISILDNASEPKPIQDELSDPSAKQELALSSEPETELESGAELKPEAEPESDLNPTPDLEPNPDPDSALKPTPDLEPNPDPDSALKPTPDLEPNPDPDSALEPTLDLEPNPDPDSALKPTPDLEPNPDPDSALEPTPDLEPNPDPDSALEPTPDLEPNAELEPKLKADAAQASPAPNSQTPWPTLD</sequence>
<evidence type="ECO:0000313" key="3">
    <source>
        <dbReference type="Proteomes" id="UP000001423"/>
    </source>
</evidence>
<proteinExistence type="predicted"/>
<organism evidence="2 3">
    <name type="scientific">Prochlorococcus marinus (strain MIT 9313)</name>
    <dbReference type="NCBI Taxonomy" id="74547"/>
    <lineage>
        <taxon>Bacteria</taxon>
        <taxon>Bacillati</taxon>
        <taxon>Cyanobacteriota</taxon>
        <taxon>Cyanophyceae</taxon>
        <taxon>Synechococcales</taxon>
        <taxon>Prochlorococcaceae</taxon>
        <taxon>Prochlorococcus</taxon>
    </lineage>
</organism>
<gene>
    <name evidence="2" type="ordered locus">PMT_1771</name>
</gene>
<dbReference type="PANTHER" id="PTHR36721:SF1">
    <property type="entry name" value="OS04G0446401 PROTEIN"/>
    <property type="match status" value="1"/>
</dbReference>
<feature type="region of interest" description="Disordered" evidence="1">
    <location>
        <begin position="360"/>
        <end position="540"/>
    </location>
</feature>
<evidence type="ECO:0000256" key="1">
    <source>
        <dbReference type="SAM" id="MobiDB-lite"/>
    </source>
</evidence>
<reference evidence="2 3" key="1">
    <citation type="journal article" date="2003" name="Nature">
        <title>Genome divergence in two Prochlorococcus ecotypes reflects oceanic niche differentiation.</title>
        <authorList>
            <person name="Rocap G."/>
            <person name="Larimer F.W."/>
            <person name="Lamerdin J.E."/>
            <person name="Malfatti S."/>
            <person name="Chain P."/>
            <person name="Ahlgren N.A."/>
            <person name="Arellano A."/>
            <person name="Coleman M."/>
            <person name="Hauser L."/>
            <person name="Hess W.R."/>
            <person name="Johnson Z.I."/>
            <person name="Land M.L."/>
            <person name="Lindell D."/>
            <person name="Post A.F."/>
            <person name="Regala W."/>
            <person name="Shah M."/>
            <person name="Shaw S.L."/>
            <person name="Steglich C."/>
            <person name="Sullivan M.B."/>
            <person name="Ting C.S."/>
            <person name="Tolonen A."/>
            <person name="Webb E.A."/>
            <person name="Zinser E.R."/>
            <person name="Chisholm S.W."/>
        </authorList>
    </citation>
    <scope>NUCLEOTIDE SEQUENCE [LARGE SCALE GENOMIC DNA]</scope>
    <source>
        <strain evidence="3">MIT 9313</strain>
    </source>
</reference>
<dbReference type="KEGG" id="pmt:PMT_1771"/>
<dbReference type="HOGENOM" id="CLU_021297_2_0_3"/>
<feature type="compositionally biased region" description="Polar residues" evidence="1">
    <location>
        <begin position="528"/>
        <end position="540"/>
    </location>
</feature>